<keyword evidence="1" id="KW-0472">Membrane</keyword>
<feature type="transmembrane region" description="Helical" evidence="1">
    <location>
        <begin position="38"/>
        <end position="61"/>
    </location>
</feature>
<reference evidence="2 3" key="1">
    <citation type="journal article" date="2013" name="Nat. Commun.">
        <title>Genome sequence and functional genomic analysis of the oil-degrading bacterium Oleispira antarctica.</title>
        <authorList>
            <person name="Kube M."/>
            <person name="Chernikova T.N."/>
            <person name="Al-Ramahi Y."/>
            <person name="Beloqui A."/>
            <person name="Lopez-Cortez N."/>
            <person name="Guazzaroni M.E."/>
            <person name="Heipieper H.J."/>
            <person name="Klages S."/>
            <person name="Kotsyurbenko O.R."/>
            <person name="Langer I."/>
            <person name="Nechitaylo T.Y."/>
            <person name="Lunsdorf H."/>
            <person name="Fernandez M."/>
            <person name="Juarez S."/>
            <person name="Ciordia S."/>
            <person name="Singer A."/>
            <person name="Kagan O."/>
            <person name="Egorova O."/>
            <person name="Petit P.A."/>
            <person name="Stogios P."/>
            <person name="Kim Y."/>
            <person name="Tchigvintsev A."/>
            <person name="Flick R."/>
            <person name="Denaro R."/>
            <person name="Genovese M."/>
            <person name="Albar J.P."/>
            <person name="Reva O.N."/>
            <person name="Martinez-Gomariz M."/>
            <person name="Tran H."/>
            <person name="Ferrer M."/>
            <person name="Savchenko A."/>
            <person name="Yakunin A.F."/>
            <person name="Yakimov M.M."/>
            <person name="Golyshina O.V."/>
            <person name="Reinhardt R."/>
            <person name="Golyshin P.N."/>
        </authorList>
    </citation>
    <scope>NUCLEOTIDE SEQUENCE [LARGE SCALE GENOMIC DNA]</scope>
</reference>
<keyword evidence="1" id="KW-0812">Transmembrane</keyword>
<dbReference type="STRING" id="698738.OLEAN_C33710"/>
<evidence type="ECO:0000256" key="1">
    <source>
        <dbReference type="SAM" id="Phobius"/>
    </source>
</evidence>
<evidence type="ECO:0000313" key="2">
    <source>
        <dbReference type="EMBL" id="CCK77547.1"/>
    </source>
</evidence>
<organism evidence="2 3">
    <name type="scientific">Oleispira antarctica RB-8</name>
    <dbReference type="NCBI Taxonomy" id="698738"/>
    <lineage>
        <taxon>Bacteria</taxon>
        <taxon>Pseudomonadati</taxon>
        <taxon>Pseudomonadota</taxon>
        <taxon>Gammaproteobacteria</taxon>
        <taxon>Oceanospirillales</taxon>
        <taxon>Oceanospirillaceae</taxon>
        <taxon>Oleispira</taxon>
    </lineage>
</organism>
<proteinExistence type="predicted"/>
<dbReference type="EMBL" id="FO203512">
    <property type="protein sequence ID" value="CCK77547.1"/>
    <property type="molecule type" value="Genomic_DNA"/>
</dbReference>
<dbReference type="HOGENOM" id="CLU_1883649_0_0_6"/>
<dbReference type="Proteomes" id="UP000032749">
    <property type="component" value="Chromosome"/>
</dbReference>
<feature type="transmembrane region" description="Helical" evidence="1">
    <location>
        <begin position="73"/>
        <end position="90"/>
    </location>
</feature>
<accession>R4YR53</accession>
<sequence>MIDIIKSIFYSIAVFLIVGPFLGAIIFAGFAGESPLKILFFAYMMGLIPALLACVINWILFLSLRNRYSLPDFLIGMASGLFLLLLLIVTKGLPSHFNTGGALLLIFIVSPAICSSIVNSYIARTLPQKNVIRIN</sequence>
<keyword evidence="1" id="KW-1133">Transmembrane helix</keyword>
<name>R4YR53_OLEAN</name>
<keyword evidence="3" id="KW-1185">Reference proteome</keyword>
<dbReference type="AlphaFoldDB" id="R4YR53"/>
<protein>
    <submittedName>
        <fullName evidence="2">Uncharacterized protein</fullName>
    </submittedName>
</protein>
<evidence type="ECO:0000313" key="3">
    <source>
        <dbReference type="Proteomes" id="UP000032749"/>
    </source>
</evidence>
<feature type="transmembrane region" description="Helical" evidence="1">
    <location>
        <begin position="7"/>
        <end position="32"/>
    </location>
</feature>
<feature type="transmembrane region" description="Helical" evidence="1">
    <location>
        <begin position="102"/>
        <end position="123"/>
    </location>
</feature>
<gene>
    <name evidence="2" type="ORF">OLEAN_C33710</name>
</gene>
<dbReference type="KEGG" id="oai:OLEAN_C33710"/>